<keyword evidence="1" id="KW-1133">Transmembrane helix</keyword>
<dbReference type="Proteomes" id="UP000650511">
    <property type="component" value="Unassembled WGS sequence"/>
</dbReference>
<evidence type="ECO:0000256" key="1">
    <source>
        <dbReference type="SAM" id="Phobius"/>
    </source>
</evidence>
<evidence type="ECO:0000313" key="3">
    <source>
        <dbReference type="Proteomes" id="UP000650511"/>
    </source>
</evidence>
<keyword evidence="1" id="KW-0472">Membrane</keyword>
<dbReference type="EMBL" id="BMHA01000002">
    <property type="protein sequence ID" value="GGI04209.1"/>
    <property type="molecule type" value="Genomic_DNA"/>
</dbReference>
<organism evidence="2 3">
    <name type="scientific">Egicoccus halophilus</name>
    <dbReference type="NCBI Taxonomy" id="1670830"/>
    <lineage>
        <taxon>Bacteria</taxon>
        <taxon>Bacillati</taxon>
        <taxon>Actinomycetota</taxon>
        <taxon>Nitriliruptoria</taxon>
        <taxon>Egicoccales</taxon>
        <taxon>Egicoccaceae</taxon>
        <taxon>Egicoccus</taxon>
    </lineage>
</organism>
<feature type="transmembrane region" description="Helical" evidence="1">
    <location>
        <begin position="150"/>
        <end position="175"/>
    </location>
</feature>
<feature type="transmembrane region" description="Helical" evidence="1">
    <location>
        <begin position="228"/>
        <end position="250"/>
    </location>
</feature>
<comment type="caution">
    <text evidence="2">The sequence shown here is derived from an EMBL/GenBank/DDBJ whole genome shotgun (WGS) entry which is preliminary data.</text>
</comment>
<gene>
    <name evidence="2" type="ORF">GCM10011354_07960</name>
</gene>
<proteinExistence type="predicted"/>
<accession>A0A8J3ER55</accession>
<evidence type="ECO:0008006" key="4">
    <source>
        <dbReference type="Google" id="ProtNLM"/>
    </source>
</evidence>
<feature type="transmembrane region" description="Helical" evidence="1">
    <location>
        <begin position="121"/>
        <end position="144"/>
    </location>
</feature>
<protein>
    <recommendedName>
        <fullName evidence="4">Fluoroquinolone transport system permease protein</fullName>
    </recommendedName>
</protein>
<feature type="transmembrane region" description="Helical" evidence="1">
    <location>
        <begin position="80"/>
        <end position="101"/>
    </location>
</feature>
<evidence type="ECO:0000313" key="2">
    <source>
        <dbReference type="EMBL" id="GGI04209.1"/>
    </source>
</evidence>
<feature type="transmembrane region" description="Helical" evidence="1">
    <location>
        <begin position="41"/>
        <end position="60"/>
    </location>
</feature>
<dbReference type="AlphaFoldDB" id="A0A8J3ER55"/>
<dbReference type="RefSeq" id="WP_130650731.1">
    <property type="nucleotide sequence ID" value="NZ_BMHA01000002.1"/>
</dbReference>
<keyword evidence="1" id="KW-0812">Transmembrane</keyword>
<reference evidence="2" key="2">
    <citation type="submission" date="2020-09" db="EMBL/GenBank/DDBJ databases">
        <authorList>
            <person name="Sun Q."/>
            <person name="Zhou Y."/>
        </authorList>
    </citation>
    <scope>NUCLEOTIDE SEQUENCE</scope>
    <source>
        <strain evidence="2">CGMCC 1.14988</strain>
    </source>
</reference>
<sequence>MTATGAGGDVRSRRGAGRLAAARSFAVADGRALGRDPMLRLLAVAPLAMVGVVALGLPLVERWLDGSVGVDVTAARPALAAFLAAVTVPLFSGTMAGLLVLEDRECGVLPALAVSPAGLSAYLAVRLGWAGGAGGTIAALALALHGGYGAGVLIAVGLLTGGAAAVVALLVGGLAGDRLEGLAVTKAATLPLALPVLVWALGVPLGWLAAPLPTASAVYVLHAADTGAAPPVLLVAAGAAQLAVLGRLAWRRLVRRTT</sequence>
<reference evidence="2" key="1">
    <citation type="journal article" date="2014" name="Int. J. Syst. Evol. Microbiol.">
        <title>Complete genome sequence of Corynebacterium casei LMG S-19264T (=DSM 44701T), isolated from a smear-ripened cheese.</title>
        <authorList>
            <consortium name="US DOE Joint Genome Institute (JGI-PGF)"/>
            <person name="Walter F."/>
            <person name="Albersmeier A."/>
            <person name="Kalinowski J."/>
            <person name="Ruckert C."/>
        </authorList>
    </citation>
    <scope>NUCLEOTIDE SEQUENCE</scope>
    <source>
        <strain evidence="2">CGMCC 1.14988</strain>
    </source>
</reference>
<feature type="transmembrane region" description="Helical" evidence="1">
    <location>
        <begin position="187"/>
        <end position="208"/>
    </location>
</feature>
<keyword evidence="3" id="KW-1185">Reference proteome</keyword>
<name>A0A8J3ER55_9ACTN</name>